<comment type="similarity">
    <text evidence="1">Belongs to the UPF0585 family.</text>
</comment>
<dbReference type="Proteomes" id="UP001295423">
    <property type="component" value="Unassembled WGS sequence"/>
</dbReference>
<dbReference type="SUPFAM" id="SSF53335">
    <property type="entry name" value="S-adenosyl-L-methionine-dependent methyltransferases"/>
    <property type="match status" value="1"/>
</dbReference>
<dbReference type="PANTHER" id="PTHR20974">
    <property type="entry name" value="UPF0585 PROTEIN CG18661"/>
    <property type="match status" value="1"/>
</dbReference>
<protein>
    <recommendedName>
        <fullName evidence="4">DUF938 domain-containing protein</fullName>
    </recommendedName>
</protein>
<evidence type="ECO:0008006" key="4">
    <source>
        <dbReference type="Google" id="ProtNLM"/>
    </source>
</evidence>
<reference evidence="2" key="1">
    <citation type="submission" date="2023-08" db="EMBL/GenBank/DDBJ databases">
        <authorList>
            <person name="Audoor S."/>
            <person name="Bilcke G."/>
        </authorList>
    </citation>
    <scope>NUCLEOTIDE SEQUENCE</scope>
</reference>
<dbReference type="InterPro" id="IPR010342">
    <property type="entry name" value="DUF938"/>
</dbReference>
<evidence type="ECO:0000313" key="2">
    <source>
        <dbReference type="EMBL" id="CAJ1894338.1"/>
    </source>
</evidence>
<comment type="caution">
    <text evidence="2">The sequence shown here is derived from an EMBL/GenBank/DDBJ whole genome shotgun (WGS) entry which is preliminary data.</text>
</comment>
<evidence type="ECO:0000256" key="1">
    <source>
        <dbReference type="ARBA" id="ARBA00008308"/>
    </source>
</evidence>
<organism evidence="2 3">
    <name type="scientific">Cylindrotheca closterium</name>
    <dbReference type="NCBI Taxonomy" id="2856"/>
    <lineage>
        <taxon>Eukaryota</taxon>
        <taxon>Sar</taxon>
        <taxon>Stramenopiles</taxon>
        <taxon>Ochrophyta</taxon>
        <taxon>Bacillariophyta</taxon>
        <taxon>Bacillariophyceae</taxon>
        <taxon>Bacillariophycidae</taxon>
        <taxon>Bacillariales</taxon>
        <taxon>Bacillariaceae</taxon>
        <taxon>Cylindrotheca</taxon>
    </lineage>
</organism>
<dbReference type="Gene3D" id="3.40.50.150">
    <property type="entry name" value="Vaccinia Virus protein VP39"/>
    <property type="match status" value="1"/>
</dbReference>
<dbReference type="AlphaFoldDB" id="A0AAD2CFZ6"/>
<keyword evidence="3" id="KW-1185">Reference proteome</keyword>
<dbReference type="InterPro" id="IPR029063">
    <property type="entry name" value="SAM-dependent_MTases_sf"/>
</dbReference>
<evidence type="ECO:0000313" key="3">
    <source>
        <dbReference type="Proteomes" id="UP001295423"/>
    </source>
</evidence>
<dbReference type="PANTHER" id="PTHR20974:SF0">
    <property type="entry name" value="UPF0585 PROTEIN CG18661"/>
    <property type="match status" value="1"/>
</dbReference>
<dbReference type="Pfam" id="PF06080">
    <property type="entry name" value="DUF938"/>
    <property type="match status" value="1"/>
</dbReference>
<sequence>MSIIPPKQDSPSAQRNKEPIWQFLSSEVLTSPGSSKDYRVLEVATGAGVHTDYFAPKFAEALKDKSCSWYPSDPEQESLDSIQCYINDGNLGSIVKPPCVLTLDENGIMEKETTALLDGLEMDLMICINMIHISPWEATLGLLQEASKRLSDTGCLYCYGPYRENGTAVESNIKFEGWLKSKDERFGLRDLEKVVNVAEENGLKLVKKIEMPANNLSLVFQKASAAQN</sequence>
<proteinExistence type="inferred from homology"/>
<name>A0AAD2CFZ6_9STRA</name>
<gene>
    <name evidence="2" type="ORF">CYCCA115_LOCUS145</name>
</gene>
<accession>A0AAD2CFZ6</accession>
<dbReference type="EMBL" id="CAKOGP040000001">
    <property type="protein sequence ID" value="CAJ1894338.1"/>
    <property type="molecule type" value="Genomic_DNA"/>
</dbReference>